<feature type="chain" id="PRO_5011650672" description="DUF4398 domain-containing protein" evidence="2">
    <location>
        <begin position="20"/>
        <end position="128"/>
    </location>
</feature>
<dbReference type="PROSITE" id="PS51257">
    <property type="entry name" value="PROKAR_LIPOPROTEIN"/>
    <property type="match status" value="1"/>
</dbReference>
<evidence type="ECO:0000313" key="4">
    <source>
        <dbReference type="Proteomes" id="UP000199409"/>
    </source>
</evidence>
<keyword evidence="1" id="KW-0175">Coiled coil</keyword>
<feature type="coiled-coil region" evidence="1">
    <location>
        <begin position="85"/>
        <end position="126"/>
    </location>
</feature>
<keyword evidence="4" id="KW-1185">Reference proteome</keyword>
<feature type="signal peptide" evidence="2">
    <location>
        <begin position="1"/>
        <end position="19"/>
    </location>
</feature>
<accession>A0A1H4C073</accession>
<dbReference type="RefSeq" id="WP_092348676.1">
    <property type="nucleotide sequence ID" value="NZ_FNQN01000007.1"/>
</dbReference>
<evidence type="ECO:0000256" key="2">
    <source>
        <dbReference type="SAM" id="SignalP"/>
    </source>
</evidence>
<dbReference type="STRING" id="37625.SAMN05660420_02364"/>
<evidence type="ECO:0008006" key="5">
    <source>
        <dbReference type="Google" id="ProtNLM"/>
    </source>
</evidence>
<reference evidence="3 4" key="1">
    <citation type="submission" date="2016-10" db="EMBL/GenBank/DDBJ databases">
        <authorList>
            <person name="de Groot N.N."/>
        </authorList>
    </citation>
    <scope>NUCLEOTIDE SEQUENCE [LARGE SCALE GENOMIC DNA]</scope>
    <source>
        <strain evidence="3 4">DSM 7343</strain>
    </source>
</reference>
<evidence type="ECO:0000313" key="3">
    <source>
        <dbReference type="EMBL" id="SEA53739.1"/>
    </source>
</evidence>
<dbReference type="Proteomes" id="UP000199409">
    <property type="component" value="Unassembled WGS sequence"/>
</dbReference>
<dbReference type="AlphaFoldDB" id="A0A1H4C073"/>
<protein>
    <recommendedName>
        <fullName evidence="5">DUF4398 domain-containing protein</fullName>
    </recommendedName>
</protein>
<evidence type="ECO:0000256" key="1">
    <source>
        <dbReference type="SAM" id="Coils"/>
    </source>
</evidence>
<sequence>MTVKNFSILLVATFLCSCAYLYPQPKQVLLPDQQSFILAFDEFQTAHSLEPLQKVVVDFPGSVWAARAETIIFSSQELEQQKALNGELRETVQQQALEIEQLDAQNQQLTEKLEQFKSLLIQTEQHLQ</sequence>
<proteinExistence type="predicted"/>
<gene>
    <name evidence="3" type="ORF">SAMN05660420_02364</name>
</gene>
<name>A0A1H4C073_9BACT</name>
<dbReference type="EMBL" id="FNQN01000007">
    <property type="protein sequence ID" value="SEA53739.1"/>
    <property type="molecule type" value="Genomic_DNA"/>
</dbReference>
<keyword evidence="2" id="KW-0732">Signal</keyword>
<organism evidence="3 4">
    <name type="scientific">Desulfuromusa kysingii</name>
    <dbReference type="NCBI Taxonomy" id="37625"/>
    <lineage>
        <taxon>Bacteria</taxon>
        <taxon>Pseudomonadati</taxon>
        <taxon>Thermodesulfobacteriota</taxon>
        <taxon>Desulfuromonadia</taxon>
        <taxon>Desulfuromonadales</taxon>
        <taxon>Geopsychrobacteraceae</taxon>
        <taxon>Desulfuromusa</taxon>
    </lineage>
</organism>